<dbReference type="InterPro" id="IPR015202">
    <property type="entry name" value="GO-like_E_set"/>
</dbReference>
<keyword evidence="5" id="KW-1185">Reference proteome</keyword>
<dbReference type="Gene3D" id="2.60.40.10">
    <property type="entry name" value="Immunoglobulins"/>
    <property type="match status" value="1"/>
</dbReference>
<evidence type="ECO:0000259" key="2">
    <source>
        <dbReference type="Pfam" id="PF07250"/>
    </source>
</evidence>
<evidence type="ECO:0000313" key="5">
    <source>
        <dbReference type="Proteomes" id="UP000242180"/>
    </source>
</evidence>
<dbReference type="PANTHER" id="PTHR32208">
    <property type="entry name" value="SECRETED PROTEIN-RELATED"/>
    <property type="match status" value="1"/>
</dbReference>
<gene>
    <name evidence="4" type="ORF">BCR43DRAFT_485290</name>
</gene>
<dbReference type="STRING" id="13706.A0A1X2HMH4"/>
<reference evidence="4 5" key="1">
    <citation type="submission" date="2016-07" db="EMBL/GenBank/DDBJ databases">
        <title>Pervasive Adenine N6-methylation of Active Genes in Fungi.</title>
        <authorList>
            <consortium name="DOE Joint Genome Institute"/>
            <person name="Mondo S.J."/>
            <person name="Dannebaum R.O."/>
            <person name="Kuo R.C."/>
            <person name="Labutti K."/>
            <person name="Haridas S."/>
            <person name="Kuo A."/>
            <person name="Salamov A."/>
            <person name="Ahrendt S.R."/>
            <person name="Lipzen A."/>
            <person name="Sullivan W."/>
            <person name="Andreopoulos W.B."/>
            <person name="Clum A."/>
            <person name="Lindquist E."/>
            <person name="Daum C."/>
            <person name="Ramamoorthy G.K."/>
            <person name="Gryganskyi A."/>
            <person name="Culley D."/>
            <person name="Magnuson J.K."/>
            <person name="James T.Y."/>
            <person name="O'Malley M.A."/>
            <person name="Stajich J.E."/>
            <person name="Spatafora J.W."/>
            <person name="Visel A."/>
            <person name="Grigoriev I.V."/>
        </authorList>
    </citation>
    <scope>NUCLEOTIDE SEQUENCE [LARGE SCALE GENOMIC DNA]</scope>
    <source>
        <strain evidence="4 5">NRRL 2496</strain>
    </source>
</reference>
<dbReference type="PANTHER" id="PTHR32208:SF21">
    <property type="entry name" value="LOW QUALITY PROTEIN: ALDEHYDE OXIDASE GLOX-LIKE"/>
    <property type="match status" value="1"/>
</dbReference>
<dbReference type="InParanoid" id="A0A1X2HMH4"/>
<dbReference type="OrthoDB" id="2019572at2759"/>
<name>A0A1X2HMH4_SYNRA</name>
<dbReference type="InterPro" id="IPR037293">
    <property type="entry name" value="Gal_Oxidase_central_sf"/>
</dbReference>
<dbReference type="Proteomes" id="UP000242180">
    <property type="component" value="Unassembled WGS sequence"/>
</dbReference>
<dbReference type="SUPFAM" id="SSF81296">
    <property type="entry name" value="E set domains"/>
    <property type="match status" value="1"/>
</dbReference>
<dbReference type="InterPro" id="IPR011043">
    <property type="entry name" value="Gal_Oxase/kelch_b-propeller"/>
</dbReference>
<protein>
    <submittedName>
        <fullName evidence="4">Glyoxal oxidase N-terminus-domain-containing protein</fullName>
    </submittedName>
</protein>
<dbReference type="AlphaFoldDB" id="A0A1X2HMH4"/>
<organism evidence="4 5">
    <name type="scientific">Syncephalastrum racemosum</name>
    <name type="common">Filamentous fungus</name>
    <dbReference type="NCBI Taxonomy" id="13706"/>
    <lineage>
        <taxon>Eukaryota</taxon>
        <taxon>Fungi</taxon>
        <taxon>Fungi incertae sedis</taxon>
        <taxon>Mucoromycota</taxon>
        <taxon>Mucoromycotina</taxon>
        <taxon>Mucoromycetes</taxon>
        <taxon>Mucorales</taxon>
        <taxon>Syncephalastraceae</taxon>
        <taxon>Syncephalastrum</taxon>
    </lineage>
</organism>
<dbReference type="OMA" id="WVDLPSF"/>
<dbReference type="InterPro" id="IPR013783">
    <property type="entry name" value="Ig-like_fold"/>
</dbReference>
<comment type="caution">
    <text evidence="4">The sequence shown here is derived from an EMBL/GenBank/DDBJ whole genome shotgun (WGS) entry which is preliminary data.</text>
</comment>
<feature type="domain" description="Galactose oxidase-like Early set" evidence="3">
    <location>
        <begin position="345"/>
        <end position="443"/>
    </location>
</feature>
<dbReference type="CDD" id="cd02851">
    <property type="entry name" value="E_set_GO_C"/>
    <property type="match status" value="1"/>
</dbReference>
<sequence length="456" mass="50578">MLPLETNTFCSGGGFLANGTFISTGGGERQGRTWKADPGWQSIRLFNPCTDGSCEWAEYKTGQMVMNRWYPTVEQLPEGDIFIIGGSTRGAAVNRDEINVPSYEFWPPRGDGGVIDMPFLNETMPYNLYPFVFTLPDGNLFIFANKKSMIFDHNNNKIIKRLPDIPGNPRTYPLTAGAVMLPLDPANDYNVEILICGGSDKMKNDANADATCGRINLGDENPEWEMDTFVHPRLMPDGVILADGTVLWVNGCKRGWAGYNGRNRDPTFDPIIYDQNKPLGERWQTGLDNTDIARMYHSVALTLPDGRVWIAGSNNVSPPDILAEYPTEFRVEYYSPPYLFKSATRPLVSHVPRIVTYGESFDVLLNLGDLAPAGSTPEIKVALLRPGFSTHSMHMSQRYVILRHEVDTGLQSLSVEAPPNANIFPPGSGFLIVLCNGVPSKGVEMFVERTVDDLKI</sequence>
<dbReference type="Gene3D" id="2.130.10.80">
    <property type="entry name" value="Galactose oxidase/kelch, beta-propeller"/>
    <property type="match status" value="1"/>
</dbReference>
<dbReference type="InterPro" id="IPR009880">
    <property type="entry name" value="Glyoxal_oxidase_N"/>
</dbReference>
<dbReference type="Pfam" id="PF07250">
    <property type="entry name" value="Glyoxal_oxid_N"/>
    <property type="match status" value="1"/>
</dbReference>
<evidence type="ECO:0000259" key="3">
    <source>
        <dbReference type="Pfam" id="PF09118"/>
    </source>
</evidence>
<proteinExistence type="predicted"/>
<accession>A0A1X2HMH4</accession>
<evidence type="ECO:0000256" key="1">
    <source>
        <dbReference type="ARBA" id="ARBA00022729"/>
    </source>
</evidence>
<dbReference type="SUPFAM" id="SSF50965">
    <property type="entry name" value="Galactose oxidase, central domain"/>
    <property type="match status" value="1"/>
</dbReference>
<dbReference type="EMBL" id="MCGN01000002">
    <property type="protein sequence ID" value="ORZ00482.1"/>
    <property type="molecule type" value="Genomic_DNA"/>
</dbReference>
<dbReference type="Pfam" id="PF09118">
    <property type="entry name" value="GO-like_E_set"/>
    <property type="match status" value="1"/>
</dbReference>
<dbReference type="InterPro" id="IPR014756">
    <property type="entry name" value="Ig_E-set"/>
</dbReference>
<feature type="domain" description="Glyoxal oxidase N-terminal" evidence="2">
    <location>
        <begin position="2"/>
        <end position="338"/>
    </location>
</feature>
<evidence type="ECO:0000313" key="4">
    <source>
        <dbReference type="EMBL" id="ORZ00482.1"/>
    </source>
</evidence>
<keyword evidence="1" id="KW-0732">Signal</keyword>